<proteinExistence type="predicted"/>
<sequence>MLIMSSLSFSDQFNQLTNLLIQHQNLWRPMPMAHTQLPWQDGGPLCQWLATLDNTQLAALNADPDAVIKKLATWWPALNQLPALVSVPMAQHTDIEIDSRLNVGVPGRKWAQIQAYLGAMPQTDKTACYLEWCAGKGYLGRGVAAITGKPVESVEWQSELCEQGQTFADQKALPMQFYSLDAMSEAATVVIAGCEHGLALHACGDLHVKLLQKAVATGMRALTVSPCCYHLIRGDRYQPLSAQAQEAALTLSKADLKLAVQESVTGGQRVRRQREQEVTYRLGFDEWQRDYQQSEHYLPLPALKKSQLNQGFAAFCRWGAAQKGLTFPGDFDQTHYLARGEARFFVLEKINLIKSAFRRAMELWLVLDRVLYLQQHGYRVTLTQFCERELTPRNLLIHAERTHGDHMHGDHIHGDHIHIKKKRRNNN</sequence>
<dbReference type="InterPro" id="IPR025714">
    <property type="entry name" value="Methyltranfer_dom"/>
</dbReference>
<evidence type="ECO:0000259" key="1">
    <source>
        <dbReference type="Pfam" id="PF13679"/>
    </source>
</evidence>
<name>A0ABX3KUY5_SALCS</name>
<evidence type="ECO:0000313" key="3">
    <source>
        <dbReference type="Proteomes" id="UP000189431"/>
    </source>
</evidence>
<accession>A0ABX3KUY5</accession>
<dbReference type="PANTHER" id="PTHR13369">
    <property type="match status" value="1"/>
</dbReference>
<dbReference type="Pfam" id="PF13679">
    <property type="entry name" value="Methyltransf_32"/>
    <property type="match status" value="1"/>
</dbReference>
<reference evidence="3" key="1">
    <citation type="submission" date="2017-01" db="EMBL/GenBank/DDBJ databases">
        <title>Draft genome of the species Salinivibrio costicola subsp. alcaliphilus.</title>
        <authorList>
            <person name="Lopez-Hermoso C."/>
            <person name="De La Haba R."/>
            <person name="Sanchez-Porro C."/>
            <person name="Ventosa A."/>
        </authorList>
    </citation>
    <scope>NUCLEOTIDE SEQUENCE [LARGE SCALE GENOMIC DNA]</scope>
    <source>
        <strain evidence="3">CBH448</strain>
    </source>
</reference>
<comment type="caution">
    <text evidence="2">The sequence shown here is derived from an EMBL/GenBank/DDBJ whole genome shotgun (WGS) entry which is preliminary data.</text>
</comment>
<keyword evidence="3" id="KW-1185">Reference proteome</keyword>
<protein>
    <recommendedName>
        <fullName evidence="1">Methyltransferase domain-containing protein</fullName>
    </recommendedName>
</protein>
<evidence type="ECO:0000313" key="2">
    <source>
        <dbReference type="EMBL" id="OOF35395.1"/>
    </source>
</evidence>
<dbReference type="PANTHER" id="PTHR13369:SF0">
    <property type="entry name" value="GLUTATHIONE S-TRANSFERASE C-TERMINAL DOMAIN-CONTAINING PROTEIN"/>
    <property type="match status" value="1"/>
</dbReference>
<organism evidence="2 3">
    <name type="scientific">Salinivibrio costicola subsp. alcaliphilus</name>
    <dbReference type="NCBI Taxonomy" id="272773"/>
    <lineage>
        <taxon>Bacteria</taxon>
        <taxon>Pseudomonadati</taxon>
        <taxon>Pseudomonadota</taxon>
        <taxon>Gammaproteobacteria</taxon>
        <taxon>Vibrionales</taxon>
        <taxon>Vibrionaceae</taxon>
        <taxon>Salinivibrio</taxon>
    </lineage>
</organism>
<dbReference type="Proteomes" id="UP000189431">
    <property type="component" value="Unassembled WGS sequence"/>
</dbReference>
<gene>
    <name evidence="2" type="ORF">BZJ21_00005</name>
</gene>
<feature type="domain" description="Methyltransferase" evidence="1">
    <location>
        <begin position="113"/>
        <end position="233"/>
    </location>
</feature>
<dbReference type="EMBL" id="MUFR01000001">
    <property type="protein sequence ID" value="OOF35395.1"/>
    <property type="molecule type" value="Genomic_DNA"/>
</dbReference>